<evidence type="ECO:0000256" key="15">
    <source>
        <dbReference type="PIRNR" id="PIRNR000167"/>
    </source>
</evidence>
<dbReference type="RefSeq" id="WP_250725130.1">
    <property type="nucleotide sequence ID" value="NZ_CP098400.1"/>
</dbReference>
<feature type="binding site" evidence="16">
    <location>
        <position position="143"/>
    </location>
    <ligand>
        <name>S-adenosyl-L-methionine</name>
        <dbReference type="ChEBI" id="CHEBI:59789"/>
        <label>1</label>
    </ligand>
</feature>
<comment type="subcellular location">
    <subcellularLocation>
        <location evidence="1 15">Cytoplasm</location>
    </subcellularLocation>
</comment>
<keyword evidence="8 15" id="KW-0479">Metal-binding</keyword>
<dbReference type="SFLD" id="SFLDS00029">
    <property type="entry name" value="Radical_SAM"/>
    <property type="match status" value="1"/>
</dbReference>
<keyword evidence="5 15" id="KW-0004">4Fe-4S</keyword>
<accession>A0A9J6ZSM8</accession>
<feature type="binding site" evidence="16">
    <location>
        <position position="240"/>
    </location>
    <ligand>
        <name>S-adenosyl-L-methionine</name>
        <dbReference type="ChEBI" id="CHEBI:59789"/>
        <label>2</label>
    </ligand>
</feature>
<evidence type="ECO:0000256" key="11">
    <source>
        <dbReference type="ARBA" id="ARBA00023014"/>
    </source>
</evidence>
<keyword evidence="9 15" id="KW-0560">Oxidoreductase</keyword>
<dbReference type="KEGG" id="alkq:M9189_05140"/>
<dbReference type="Gene3D" id="3.80.30.20">
    <property type="entry name" value="tm_1862 like domain"/>
    <property type="match status" value="1"/>
</dbReference>
<keyword evidence="20" id="KW-1185">Reference proteome</keyword>
<feature type="binding site" evidence="16">
    <location>
        <position position="53"/>
    </location>
    <ligand>
        <name>S-adenosyl-L-methionine</name>
        <dbReference type="ChEBI" id="CHEBI:59789"/>
        <label>1</label>
    </ligand>
</feature>
<dbReference type="InterPro" id="IPR058240">
    <property type="entry name" value="rSAM_sf"/>
</dbReference>
<organism evidence="19 20">
    <name type="scientific">Xiashengella succiniciproducens</name>
    <dbReference type="NCBI Taxonomy" id="2949635"/>
    <lineage>
        <taxon>Bacteria</taxon>
        <taxon>Pseudomonadati</taxon>
        <taxon>Bacteroidota</taxon>
        <taxon>Bacteroidia</taxon>
        <taxon>Marinilabiliales</taxon>
        <taxon>Marinilabiliaceae</taxon>
        <taxon>Xiashengella</taxon>
    </lineage>
</organism>
<dbReference type="NCBIfam" id="TIGR00538">
    <property type="entry name" value="hemN"/>
    <property type="match status" value="1"/>
</dbReference>
<evidence type="ECO:0000256" key="12">
    <source>
        <dbReference type="ARBA" id="ARBA00023244"/>
    </source>
</evidence>
<evidence type="ECO:0000256" key="10">
    <source>
        <dbReference type="ARBA" id="ARBA00023004"/>
    </source>
</evidence>
<dbReference type="Pfam" id="PF04055">
    <property type="entry name" value="Radical_SAM"/>
    <property type="match status" value="1"/>
</dbReference>
<feature type="binding site" evidence="16">
    <location>
        <begin position="111"/>
        <end position="112"/>
    </location>
    <ligand>
        <name>S-adenosyl-L-methionine</name>
        <dbReference type="ChEBI" id="CHEBI:59789"/>
        <label>2</label>
    </ligand>
</feature>
<comment type="catalytic activity">
    <reaction evidence="14 15">
        <text>coproporphyrinogen III + 2 S-adenosyl-L-methionine = protoporphyrinogen IX + 2 5'-deoxyadenosine + 2 L-methionine + 2 CO2</text>
        <dbReference type="Rhea" id="RHEA:15425"/>
        <dbReference type="ChEBI" id="CHEBI:16526"/>
        <dbReference type="ChEBI" id="CHEBI:17319"/>
        <dbReference type="ChEBI" id="CHEBI:57307"/>
        <dbReference type="ChEBI" id="CHEBI:57309"/>
        <dbReference type="ChEBI" id="CHEBI:57844"/>
        <dbReference type="ChEBI" id="CHEBI:59789"/>
        <dbReference type="EC" id="1.3.98.3"/>
    </reaction>
</comment>
<keyword evidence="6 15" id="KW-0963">Cytoplasm</keyword>
<evidence type="ECO:0000256" key="9">
    <source>
        <dbReference type="ARBA" id="ARBA00023002"/>
    </source>
</evidence>
<proteinExistence type="inferred from homology"/>
<dbReference type="PIRSF" id="PIRSF000167">
    <property type="entry name" value="HemN"/>
    <property type="match status" value="1"/>
</dbReference>
<dbReference type="PANTHER" id="PTHR13932">
    <property type="entry name" value="COPROPORPHYRINIGEN III OXIDASE"/>
    <property type="match status" value="1"/>
</dbReference>
<feature type="binding site" evidence="16">
    <location>
        <begin position="65"/>
        <end position="67"/>
    </location>
    <ligand>
        <name>S-adenosyl-L-methionine</name>
        <dbReference type="ChEBI" id="CHEBI:59789"/>
        <label>2</label>
    </ligand>
</feature>
<evidence type="ECO:0000256" key="1">
    <source>
        <dbReference type="ARBA" id="ARBA00004496"/>
    </source>
</evidence>
<comment type="function">
    <text evidence="13">Involved in the heme biosynthesis. Catalyzes the anaerobic oxidative decarboxylation of propionate groups of rings A and B of coproporphyrinogen III to yield the vinyl groups in protoporphyrinogen IX.</text>
</comment>
<reference evidence="19" key="1">
    <citation type="submission" date="2022-05" db="EMBL/GenBank/DDBJ databases">
        <authorList>
            <person name="Sun X."/>
        </authorList>
    </citation>
    <scope>NUCLEOTIDE SEQUENCE</scope>
    <source>
        <strain evidence="19">Ai-910</strain>
    </source>
</reference>
<evidence type="ECO:0000313" key="19">
    <source>
        <dbReference type="EMBL" id="URW80735.1"/>
    </source>
</evidence>
<name>A0A9J6ZSM8_9BACT</name>
<dbReference type="Pfam" id="PF06969">
    <property type="entry name" value="HemN_C"/>
    <property type="match status" value="1"/>
</dbReference>
<evidence type="ECO:0000259" key="18">
    <source>
        <dbReference type="PROSITE" id="PS51918"/>
    </source>
</evidence>
<dbReference type="GO" id="GO:0005737">
    <property type="term" value="C:cytoplasm"/>
    <property type="evidence" value="ECO:0007669"/>
    <property type="project" value="UniProtKB-SubCell"/>
</dbReference>
<evidence type="ECO:0000256" key="6">
    <source>
        <dbReference type="ARBA" id="ARBA00022490"/>
    </source>
</evidence>
<dbReference type="GO" id="GO:0006782">
    <property type="term" value="P:protoporphyrinogen IX biosynthetic process"/>
    <property type="evidence" value="ECO:0007669"/>
    <property type="project" value="TreeGrafter"/>
</dbReference>
<comment type="pathway">
    <text evidence="2 15">Porphyrin-containing compound metabolism; protoporphyrin-IX biosynthesis; protoporphyrinogen-IX from coproporphyrinogen-III (AdoMet route): step 1/1.</text>
</comment>
<dbReference type="SFLD" id="SFLDG01065">
    <property type="entry name" value="anaerobic_coproporphyrinogen-I"/>
    <property type="match status" value="1"/>
</dbReference>
<reference evidence="19" key="2">
    <citation type="submission" date="2022-06" db="EMBL/GenBank/DDBJ databases">
        <title>Xiashengella guii gen. nov. sp. nov., a bacterium isolated form anaerobic digestion tank.</title>
        <authorList>
            <person name="Huang H."/>
        </authorList>
    </citation>
    <scope>NUCLEOTIDE SEQUENCE</scope>
    <source>
        <strain evidence="19">Ai-910</strain>
    </source>
</reference>
<evidence type="ECO:0000256" key="5">
    <source>
        <dbReference type="ARBA" id="ARBA00022485"/>
    </source>
</evidence>
<dbReference type="GO" id="GO:0004109">
    <property type="term" value="F:coproporphyrinogen oxidase activity"/>
    <property type="evidence" value="ECO:0007669"/>
    <property type="project" value="InterPro"/>
</dbReference>
<feature type="binding site" evidence="16">
    <location>
        <position position="170"/>
    </location>
    <ligand>
        <name>S-adenosyl-L-methionine</name>
        <dbReference type="ChEBI" id="CHEBI:59789"/>
        <label>2</label>
    </ligand>
</feature>
<dbReference type="GO" id="GO:0051539">
    <property type="term" value="F:4 iron, 4 sulfur cluster binding"/>
    <property type="evidence" value="ECO:0007669"/>
    <property type="project" value="UniProtKB-KW"/>
</dbReference>
<feature type="binding site" evidence="16">
    <location>
        <position position="328"/>
    </location>
    <ligand>
        <name>S-adenosyl-L-methionine</name>
        <dbReference type="ChEBI" id="CHEBI:59789"/>
        <label>1</label>
    </ligand>
</feature>
<evidence type="ECO:0000256" key="2">
    <source>
        <dbReference type="ARBA" id="ARBA00004785"/>
    </source>
</evidence>
<dbReference type="CDD" id="cd01335">
    <property type="entry name" value="Radical_SAM"/>
    <property type="match status" value="1"/>
</dbReference>
<feature type="binding site" evidence="17">
    <location>
        <position position="63"/>
    </location>
    <ligand>
        <name>[4Fe-4S] cluster</name>
        <dbReference type="ChEBI" id="CHEBI:49883"/>
        <note>4Fe-4S-S-AdoMet</note>
    </ligand>
</feature>
<dbReference type="InterPro" id="IPR034505">
    <property type="entry name" value="Coproporphyrinogen-III_oxidase"/>
</dbReference>
<dbReference type="InterPro" id="IPR006638">
    <property type="entry name" value="Elp3/MiaA/NifB-like_rSAM"/>
</dbReference>
<dbReference type="GO" id="GO:0046872">
    <property type="term" value="F:metal ion binding"/>
    <property type="evidence" value="ECO:0007669"/>
    <property type="project" value="UniProtKB-KW"/>
</dbReference>
<gene>
    <name evidence="19" type="primary">hemN</name>
    <name evidence="19" type="ORF">M9189_05140</name>
</gene>
<dbReference type="GO" id="GO:0051989">
    <property type="term" value="F:coproporphyrinogen dehydrogenase activity"/>
    <property type="evidence" value="ECO:0007669"/>
    <property type="project" value="UniProtKB-EC"/>
</dbReference>
<keyword evidence="10 15" id="KW-0408">Iron</keyword>
<feature type="binding site" evidence="16">
    <location>
        <position position="182"/>
    </location>
    <ligand>
        <name>S-adenosyl-L-methionine</name>
        <dbReference type="ChEBI" id="CHEBI:59789"/>
        <label>2</label>
    </ligand>
</feature>
<comment type="cofactor">
    <cofactor evidence="15 17">
        <name>[4Fe-4S] cluster</name>
        <dbReference type="ChEBI" id="CHEBI:49883"/>
    </cofactor>
    <text evidence="15 17">Binds 1 [4Fe-4S] cluster. The cluster is coordinated with 3 cysteines and an exchangeable S-adenosyl-L-methionine.</text>
</comment>
<dbReference type="PROSITE" id="PS51918">
    <property type="entry name" value="RADICAL_SAM"/>
    <property type="match status" value="1"/>
</dbReference>
<dbReference type="EC" id="1.3.98.3" evidence="15"/>
<evidence type="ECO:0000256" key="14">
    <source>
        <dbReference type="ARBA" id="ARBA00048321"/>
    </source>
</evidence>
<feature type="domain" description="Radical SAM core" evidence="18">
    <location>
        <begin position="44"/>
        <end position="286"/>
    </location>
</feature>
<feature type="binding site" evidence="17">
    <location>
        <position position="59"/>
    </location>
    <ligand>
        <name>[4Fe-4S] cluster</name>
        <dbReference type="ChEBI" id="CHEBI:49883"/>
        <note>4Fe-4S-S-AdoMet</note>
    </ligand>
</feature>
<evidence type="ECO:0000256" key="3">
    <source>
        <dbReference type="ARBA" id="ARBA00005493"/>
    </source>
</evidence>
<dbReference type="Gene3D" id="1.10.10.920">
    <property type="match status" value="1"/>
</dbReference>
<feature type="binding site" evidence="16">
    <location>
        <position position="206"/>
    </location>
    <ligand>
        <name>S-adenosyl-L-methionine</name>
        <dbReference type="ChEBI" id="CHEBI:59789"/>
        <label>2</label>
    </ligand>
</feature>
<evidence type="ECO:0000256" key="7">
    <source>
        <dbReference type="ARBA" id="ARBA00022691"/>
    </source>
</evidence>
<comment type="similarity">
    <text evidence="3 15">Belongs to the anaerobic coproporphyrinogen-III oxidase family.</text>
</comment>
<keyword evidence="12 15" id="KW-0627">Porphyrin biosynthesis</keyword>
<dbReference type="InterPro" id="IPR004558">
    <property type="entry name" value="Coprogen_oxidase_HemN"/>
</dbReference>
<dbReference type="AlphaFoldDB" id="A0A9J6ZSM8"/>
<dbReference type="SMART" id="SM00729">
    <property type="entry name" value="Elp3"/>
    <property type="match status" value="1"/>
</dbReference>
<dbReference type="PANTHER" id="PTHR13932:SF6">
    <property type="entry name" value="OXYGEN-INDEPENDENT COPROPORPHYRINOGEN III OXIDASE"/>
    <property type="match status" value="1"/>
</dbReference>
<evidence type="ECO:0000256" key="4">
    <source>
        <dbReference type="ARBA" id="ARBA00011245"/>
    </source>
</evidence>
<dbReference type="InterPro" id="IPR007197">
    <property type="entry name" value="rSAM"/>
</dbReference>
<evidence type="ECO:0000256" key="13">
    <source>
        <dbReference type="ARBA" id="ARBA00024295"/>
    </source>
</evidence>
<evidence type="ECO:0000256" key="17">
    <source>
        <dbReference type="PIRSR" id="PIRSR000167-2"/>
    </source>
</evidence>
<evidence type="ECO:0000313" key="20">
    <source>
        <dbReference type="Proteomes" id="UP001056426"/>
    </source>
</evidence>
<evidence type="ECO:0000256" key="8">
    <source>
        <dbReference type="ARBA" id="ARBA00022723"/>
    </source>
</evidence>
<sequence length="457" mass="51316">MIDKELIKKYEKALPRYTSYPPATSFHSGFTAYDYVNCIKESNKKQPQSISLYIHIPFCPRLCLYCGCTTHITRQRDLIDSYLDALKKEIRMVASQIDLSRPVTQIHWGGGTPNALSEKQIGEIMQLISSIFKIDPACETAIECNPAHLSLAYLDALFGMGFNRISLGIQDFDHKVLRAAHRELPAASIDALTEHIRSRSAGVNFDFIYGLPHQTVESFSATIRKALELKPDRLVTFSYAHVPWVKPHQSALEKEGLPGAGDKLGMFDAAYAIMMSSGEYDAIGLDHFSRKDDSLSIALRDGKLHRNFQGYCTRETTGQVYAFGMSAISQLYNCYAQNVKNVDEYISLINAGRYATEKGYILSREEMIIGEVISNLMCNDRLEWAEVAAHFDCTADNIKEVTGFSPDRMKDFVEDGLLEISEAGLKVTEPGRFIIRNIAAELDPNLNKDKKQFSKSI</sequence>
<protein>
    <recommendedName>
        <fullName evidence="15">Coproporphyrinogen-III oxidase</fullName>
        <ecNumber evidence="15">1.3.98.3</ecNumber>
    </recommendedName>
</protein>
<dbReference type="EMBL" id="CP098400">
    <property type="protein sequence ID" value="URW80735.1"/>
    <property type="molecule type" value="Genomic_DNA"/>
</dbReference>
<keyword evidence="7 15" id="KW-0949">S-adenosyl-L-methionine</keyword>
<dbReference type="SUPFAM" id="SSF102114">
    <property type="entry name" value="Radical SAM enzymes"/>
    <property type="match status" value="1"/>
</dbReference>
<dbReference type="Proteomes" id="UP001056426">
    <property type="component" value="Chromosome"/>
</dbReference>
<feature type="binding site" evidence="16">
    <location>
        <position position="110"/>
    </location>
    <ligand>
        <name>S-adenosyl-L-methionine</name>
        <dbReference type="ChEBI" id="CHEBI:59789"/>
        <label>1</label>
    </ligand>
</feature>
<keyword evidence="11 15" id="KW-0411">Iron-sulfur</keyword>
<feature type="binding site" evidence="17">
    <location>
        <position position="66"/>
    </location>
    <ligand>
        <name>[4Fe-4S] cluster</name>
        <dbReference type="ChEBI" id="CHEBI:49883"/>
        <note>4Fe-4S-S-AdoMet</note>
    </ligand>
</feature>
<evidence type="ECO:0000256" key="16">
    <source>
        <dbReference type="PIRSR" id="PIRSR000167-1"/>
    </source>
</evidence>
<comment type="subunit">
    <text evidence="4">Monomer.</text>
</comment>
<dbReference type="InterPro" id="IPR023404">
    <property type="entry name" value="rSAM_horseshoe"/>
</dbReference>
<dbReference type="InterPro" id="IPR010723">
    <property type="entry name" value="HemN_C"/>
</dbReference>